<reference evidence="3 4" key="1">
    <citation type="submission" date="2008-07" db="EMBL/GenBank/DDBJ databases">
        <authorList>
            <person name="El-Sayed N."/>
            <person name="Caler E."/>
            <person name="Inman J."/>
            <person name="Amedeo P."/>
            <person name="Hass B."/>
            <person name="Wortman J."/>
        </authorList>
    </citation>
    <scope>NUCLEOTIDE SEQUENCE [LARGE SCALE GENOMIC DNA]</scope>
    <source>
        <strain evidence="4">ATCC 50983 / TXsc</strain>
    </source>
</reference>
<dbReference type="AlphaFoldDB" id="C5LXG0"/>
<feature type="domain" description="Integrase catalytic" evidence="2">
    <location>
        <begin position="1"/>
        <end position="102"/>
    </location>
</feature>
<evidence type="ECO:0000256" key="1">
    <source>
        <dbReference type="SAM" id="MobiDB-lite"/>
    </source>
</evidence>
<evidence type="ECO:0000313" key="4">
    <source>
        <dbReference type="Proteomes" id="UP000007800"/>
    </source>
</evidence>
<dbReference type="InParanoid" id="C5LXG0"/>
<sequence length="226" mass="25482">MLHTDNGTQYSSLAMGDLVRSWDAIHLFTPRGSSPSNGRIERVHRYLNEYLRTHHTGKGMSYTTFCDLIQHAVYSWNVTKRRGVSPHSTVYTFPASMGMHVPRQCRRGFSYVESCVVDPLPDKTIPAGTRVLVRCPTQVPKLDFRWYTAIVIRQLSPNVFITKADVTGHEASTHSRDIKLFQTDDPLPDTLAHARSDYHGSKRGRSSLPREGECSGVQRSDAHISV</sequence>
<dbReference type="Gene3D" id="3.30.420.10">
    <property type="entry name" value="Ribonuclease H-like superfamily/Ribonuclease H"/>
    <property type="match status" value="1"/>
</dbReference>
<dbReference type="OMA" id="FHHDISV"/>
<name>C5LXG0_PERM5</name>
<dbReference type="RefSeq" id="XP_002765861.1">
    <property type="nucleotide sequence ID" value="XM_002765815.1"/>
</dbReference>
<dbReference type="InterPro" id="IPR012337">
    <property type="entry name" value="RNaseH-like_sf"/>
</dbReference>
<evidence type="ECO:0000313" key="3">
    <source>
        <dbReference type="EMBL" id="EEQ98578.1"/>
    </source>
</evidence>
<proteinExistence type="predicted"/>
<dbReference type="SUPFAM" id="SSF53098">
    <property type="entry name" value="Ribonuclease H-like"/>
    <property type="match status" value="1"/>
</dbReference>
<accession>C5LXG0</accession>
<dbReference type="GeneID" id="9062203"/>
<dbReference type="InterPro" id="IPR036397">
    <property type="entry name" value="RNaseH_sf"/>
</dbReference>
<dbReference type="GO" id="GO:0015074">
    <property type="term" value="P:DNA integration"/>
    <property type="evidence" value="ECO:0007669"/>
    <property type="project" value="InterPro"/>
</dbReference>
<dbReference type="InterPro" id="IPR001584">
    <property type="entry name" value="Integrase_cat-core"/>
</dbReference>
<dbReference type="PROSITE" id="PS50994">
    <property type="entry name" value="INTEGRASE"/>
    <property type="match status" value="1"/>
</dbReference>
<evidence type="ECO:0000259" key="2">
    <source>
        <dbReference type="PROSITE" id="PS50994"/>
    </source>
</evidence>
<organism evidence="4">
    <name type="scientific">Perkinsus marinus (strain ATCC 50983 / TXsc)</name>
    <dbReference type="NCBI Taxonomy" id="423536"/>
    <lineage>
        <taxon>Eukaryota</taxon>
        <taxon>Sar</taxon>
        <taxon>Alveolata</taxon>
        <taxon>Perkinsozoa</taxon>
        <taxon>Perkinsea</taxon>
        <taxon>Perkinsida</taxon>
        <taxon>Perkinsidae</taxon>
        <taxon>Perkinsus</taxon>
    </lineage>
</organism>
<keyword evidence="4" id="KW-1185">Reference proteome</keyword>
<gene>
    <name evidence="3" type="ORF">Pmar_PMAR003899</name>
</gene>
<dbReference type="Proteomes" id="UP000007800">
    <property type="component" value="Unassembled WGS sequence"/>
</dbReference>
<dbReference type="GO" id="GO:0003676">
    <property type="term" value="F:nucleic acid binding"/>
    <property type="evidence" value="ECO:0007669"/>
    <property type="project" value="InterPro"/>
</dbReference>
<protein>
    <recommendedName>
        <fullName evidence="2">Integrase catalytic domain-containing protein</fullName>
    </recommendedName>
</protein>
<dbReference type="EMBL" id="GG686491">
    <property type="protein sequence ID" value="EEQ98578.1"/>
    <property type="molecule type" value="Genomic_DNA"/>
</dbReference>
<dbReference type="OrthoDB" id="95964at2759"/>
<feature type="region of interest" description="Disordered" evidence="1">
    <location>
        <begin position="191"/>
        <end position="226"/>
    </location>
</feature>